<keyword evidence="3" id="KW-1185">Reference proteome</keyword>
<evidence type="ECO:0000313" key="3">
    <source>
        <dbReference type="Proteomes" id="UP000715441"/>
    </source>
</evidence>
<dbReference type="EMBL" id="JAAXLS010000002">
    <property type="protein sequence ID" value="NKQ52317.1"/>
    <property type="molecule type" value="Genomic_DNA"/>
</dbReference>
<dbReference type="InterPro" id="IPR029032">
    <property type="entry name" value="AhpD-like"/>
</dbReference>
<reference evidence="2 3" key="1">
    <citation type="submission" date="2020-04" db="EMBL/GenBank/DDBJ databases">
        <title>Novel species.</title>
        <authorList>
            <person name="Teo W.F.A."/>
            <person name="Lipun K."/>
            <person name="Srisuk N."/>
            <person name="Duangmal K."/>
        </authorList>
    </citation>
    <scope>NUCLEOTIDE SEQUENCE [LARGE SCALE GENOMIC DNA]</scope>
    <source>
        <strain evidence="2 3">K13G38</strain>
    </source>
</reference>
<dbReference type="Proteomes" id="UP000715441">
    <property type="component" value="Unassembled WGS sequence"/>
</dbReference>
<proteinExistence type="predicted"/>
<sequence>MAKGDAPVLEALTDLNAVSVARTGLDPASLVLVRLAALIAVDAPPASYLAHVGPATESGVTLEQVQDVLVAVAPIVGTPHTFSAARNIVEALGFAIELAEADAGT</sequence>
<evidence type="ECO:0000313" key="2">
    <source>
        <dbReference type="EMBL" id="NKQ52317.1"/>
    </source>
</evidence>
<evidence type="ECO:0000259" key="1">
    <source>
        <dbReference type="Pfam" id="PF02627"/>
    </source>
</evidence>
<feature type="domain" description="Carboxymuconolactone decarboxylase-like" evidence="1">
    <location>
        <begin position="8"/>
        <end position="89"/>
    </location>
</feature>
<dbReference type="InterPro" id="IPR003779">
    <property type="entry name" value="CMD-like"/>
</dbReference>
<dbReference type="Gene3D" id="1.20.1290.10">
    <property type="entry name" value="AhpD-like"/>
    <property type="match status" value="1"/>
</dbReference>
<dbReference type="RefSeq" id="WP_168512063.1">
    <property type="nucleotide sequence ID" value="NZ_JAAXLS010000002.1"/>
</dbReference>
<protein>
    <submittedName>
        <fullName evidence="2">Carboxymuconolactone decarboxylase</fullName>
    </submittedName>
</protein>
<dbReference type="Pfam" id="PF02627">
    <property type="entry name" value="CMD"/>
    <property type="match status" value="1"/>
</dbReference>
<name>A0ABX1IXV0_9PSEU</name>
<accession>A0ABX1IXV0</accession>
<comment type="caution">
    <text evidence="2">The sequence shown here is derived from an EMBL/GenBank/DDBJ whole genome shotgun (WGS) entry which is preliminary data.</text>
</comment>
<dbReference type="SUPFAM" id="SSF69118">
    <property type="entry name" value="AhpD-like"/>
    <property type="match status" value="1"/>
</dbReference>
<gene>
    <name evidence="2" type="ORF">HFP15_05430</name>
</gene>
<organism evidence="2 3">
    <name type="scientific">Amycolatopsis acididurans</name>
    <dbReference type="NCBI Taxonomy" id="2724524"/>
    <lineage>
        <taxon>Bacteria</taxon>
        <taxon>Bacillati</taxon>
        <taxon>Actinomycetota</taxon>
        <taxon>Actinomycetes</taxon>
        <taxon>Pseudonocardiales</taxon>
        <taxon>Pseudonocardiaceae</taxon>
        <taxon>Amycolatopsis</taxon>
    </lineage>
</organism>